<dbReference type="Gene3D" id="1.10.510.10">
    <property type="entry name" value="Transferase(Phosphotransferase) domain 1"/>
    <property type="match status" value="1"/>
</dbReference>
<dbReference type="STRING" id="3821.A0A151UHW5"/>
<accession>A0A151UHW5</accession>
<dbReference type="AlphaFoldDB" id="A0A151UHW5"/>
<organism evidence="2 3">
    <name type="scientific">Cajanus cajan</name>
    <name type="common">Pigeon pea</name>
    <name type="synonym">Cajanus indicus</name>
    <dbReference type="NCBI Taxonomy" id="3821"/>
    <lineage>
        <taxon>Eukaryota</taxon>
        <taxon>Viridiplantae</taxon>
        <taxon>Streptophyta</taxon>
        <taxon>Embryophyta</taxon>
        <taxon>Tracheophyta</taxon>
        <taxon>Spermatophyta</taxon>
        <taxon>Magnoliopsida</taxon>
        <taxon>eudicotyledons</taxon>
        <taxon>Gunneridae</taxon>
        <taxon>Pentapetalae</taxon>
        <taxon>rosids</taxon>
        <taxon>fabids</taxon>
        <taxon>Fabales</taxon>
        <taxon>Fabaceae</taxon>
        <taxon>Papilionoideae</taxon>
        <taxon>50 kb inversion clade</taxon>
        <taxon>NPAAA clade</taxon>
        <taxon>indigoferoid/millettioid clade</taxon>
        <taxon>Phaseoleae</taxon>
        <taxon>Cajanus</taxon>
    </lineage>
</organism>
<keyword evidence="2" id="KW-0808">Transferase</keyword>
<dbReference type="Proteomes" id="UP000075243">
    <property type="component" value="Unassembled WGS sequence"/>
</dbReference>
<proteinExistence type="predicted"/>
<sequence length="75" mass="8493">MDVKIEGQYLPKAAMQATQLTLKCLETDPKQRPSMKDVLKTLEAIEAIHEKSKESKNPEFSLHFSSTSLEESSRI</sequence>
<dbReference type="Gramene" id="C.cajan_47993.t">
    <property type="protein sequence ID" value="C.cajan_47993.t.cds1"/>
    <property type="gene ID" value="C.cajan_47993"/>
</dbReference>
<name>A0A151UHW5_CAJCA</name>
<comment type="caution">
    <text evidence="2">The sequence shown here is derived from an EMBL/GenBank/DDBJ whole genome shotgun (WGS) entry which is preliminary data.</text>
</comment>
<keyword evidence="2" id="KW-0418">Kinase</keyword>
<evidence type="ECO:0000313" key="3">
    <source>
        <dbReference type="Proteomes" id="UP000075243"/>
    </source>
</evidence>
<evidence type="ECO:0000256" key="1">
    <source>
        <dbReference type="SAM" id="MobiDB-lite"/>
    </source>
</evidence>
<dbReference type="EMBL" id="AGCT01063530">
    <property type="protein sequence ID" value="KYP78862.1"/>
    <property type="molecule type" value="Genomic_DNA"/>
</dbReference>
<reference evidence="2" key="1">
    <citation type="journal article" date="2012" name="Nat. Biotechnol.">
        <title>Draft genome sequence of pigeonpea (Cajanus cajan), an orphan legume crop of resource-poor farmers.</title>
        <authorList>
            <person name="Varshney R.K."/>
            <person name="Chen W."/>
            <person name="Li Y."/>
            <person name="Bharti A.K."/>
            <person name="Saxena R.K."/>
            <person name="Schlueter J.A."/>
            <person name="Donoghue M.T."/>
            <person name="Azam S."/>
            <person name="Fan G."/>
            <person name="Whaley A.M."/>
            <person name="Farmer A.D."/>
            <person name="Sheridan J."/>
            <person name="Iwata A."/>
            <person name="Tuteja R."/>
            <person name="Penmetsa R.V."/>
            <person name="Wu W."/>
            <person name="Upadhyaya H.D."/>
            <person name="Yang S.P."/>
            <person name="Shah T."/>
            <person name="Saxena K.B."/>
            <person name="Michael T."/>
            <person name="McCombie W.R."/>
            <person name="Yang B."/>
            <person name="Zhang G."/>
            <person name="Yang H."/>
            <person name="Wang J."/>
            <person name="Spillane C."/>
            <person name="Cook D.R."/>
            <person name="May G.D."/>
            <person name="Xu X."/>
            <person name="Jackson S.A."/>
        </authorList>
    </citation>
    <scope>NUCLEOTIDE SEQUENCE [LARGE SCALE GENOMIC DNA]</scope>
</reference>
<keyword evidence="3" id="KW-1185">Reference proteome</keyword>
<evidence type="ECO:0000313" key="2">
    <source>
        <dbReference type="EMBL" id="KYP78862.1"/>
    </source>
</evidence>
<dbReference type="InterPro" id="IPR011009">
    <property type="entry name" value="Kinase-like_dom_sf"/>
</dbReference>
<dbReference type="SUPFAM" id="SSF56112">
    <property type="entry name" value="Protein kinase-like (PK-like)"/>
    <property type="match status" value="1"/>
</dbReference>
<feature type="compositionally biased region" description="Polar residues" evidence="1">
    <location>
        <begin position="63"/>
        <end position="75"/>
    </location>
</feature>
<protein>
    <submittedName>
        <fullName evidence="2">Serine/threonine-protein kinase NAK</fullName>
    </submittedName>
</protein>
<dbReference type="GO" id="GO:0016301">
    <property type="term" value="F:kinase activity"/>
    <property type="evidence" value="ECO:0007669"/>
    <property type="project" value="UniProtKB-KW"/>
</dbReference>
<feature type="region of interest" description="Disordered" evidence="1">
    <location>
        <begin position="50"/>
        <end position="75"/>
    </location>
</feature>
<gene>
    <name evidence="2" type="ORF">KK1_049827</name>
</gene>